<dbReference type="CDD" id="cd10917">
    <property type="entry name" value="CE4_NodB_like_6s_7s"/>
    <property type="match status" value="1"/>
</dbReference>
<protein>
    <submittedName>
        <fullName evidence="3">Polysaccharide deacetylase family protein</fullName>
    </submittedName>
</protein>
<dbReference type="PROSITE" id="PS51677">
    <property type="entry name" value="NODB"/>
    <property type="match status" value="1"/>
</dbReference>
<dbReference type="Pfam" id="PF01522">
    <property type="entry name" value="Polysacc_deac_1"/>
    <property type="match status" value="1"/>
</dbReference>
<dbReference type="InterPro" id="IPR011330">
    <property type="entry name" value="Glyco_hydro/deAcase_b/a-brl"/>
</dbReference>
<sequence>MRLVRQDDEGRAKHVPRVGALTVACAALALLALAALAAACSGGGVPGTLGSQSLKAPQGRALDGYPDKPPSYAQRAAAATRWGLAKVPLVAAPPAKKPAITFRKGFGVPGGAGLPPVFTSVPTKDKVVFLTIDDGTDKDPAFLRMMSELHVPYTAFLSDTVVDDDYDYFRGMRDLGVTLDNRTLHDPYLPGMSYEEQKNEICGMQDVMKEQFGRRPTAFRPPQGAYDKETLRAARDCGIAYVPLWNEEIYPDHWEYREWDRRLHPGDIVLTHFKGPSDWDVTMSDLVRRFLKKVTDDGYALGRLEDYL</sequence>
<dbReference type="InterPro" id="IPR002509">
    <property type="entry name" value="NODB_dom"/>
</dbReference>
<evidence type="ECO:0000256" key="1">
    <source>
        <dbReference type="SAM" id="SignalP"/>
    </source>
</evidence>
<gene>
    <name evidence="3" type="ORF">NGF19_11780</name>
</gene>
<proteinExistence type="predicted"/>
<organism evidence="3 4">
    <name type="scientific">Streptomyces macrolidinus</name>
    <dbReference type="NCBI Taxonomy" id="2952607"/>
    <lineage>
        <taxon>Bacteria</taxon>
        <taxon>Bacillati</taxon>
        <taxon>Actinomycetota</taxon>
        <taxon>Actinomycetes</taxon>
        <taxon>Kitasatosporales</taxon>
        <taxon>Streptomycetaceae</taxon>
        <taxon>Streptomyces</taxon>
    </lineage>
</organism>
<dbReference type="RefSeq" id="WP_252424663.1">
    <property type="nucleotide sequence ID" value="NZ_JAMWMR010000007.1"/>
</dbReference>
<dbReference type="Gene3D" id="3.20.20.370">
    <property type="entry name" value="Glycoside hydrolase/deacetylase"/>
    <property type="match status" value="1"/>
</dbReference>
<keyword evidence="1" id="KW-0732">Signal</keyword>
<evidence type="ECO:0000313" key="4">
    <source>
        <dbReference type="Proteomes" id="UP001523219"/>
    </source>
</evidence>
<comment type="caution">
    <text evidence="3">The sequence shown here is derived from an EMBL/GenBank/DDBJ whole genome shotgun (WGS) entry which is preliminary data.</text>
</comment>
<feature type="domain" description="NodB homology" evidence="2">
    <location>
        <begin position="126"/>
        <end position="308"/>
    </location>
</feature>
<dbReference type="SUPFAM" id="SSF88713">
    <property type="entry name" value="Glycoside hydrolase/deacetylase"/>
    <property type="match status" value="1"/>
</dbReference>
<dbReference type="Proteomes" id="UP001523219">
    <property type="component" value="Unassembled WGS sequence"/>
</dbReference>
<evidence type="ECO:0000259" key="2">
    <source>
        <dbReference type="PROSITE" id="PS51677"/>
    </source>
</evidence>
<name>A0ABT0ZD06_9ACTN</name>
<reference evidence="3 4" key="1">
    <citation type="submission" date="2022-05" db="EMBL/GenBank/DDBJ databases">
        <title>Streptomyces sp. nov. RY43-2 isolated from soil of a peat swamp forest.</title>
        <authorList>
            <person name="Kanchanasin P."/>
            <person name="Tanasupawat S."/>
            <person name="Phongsopitanun W."/>
        </authorList>
    </citation>
    <scope>NUCLEOTIDE SEQUENCE [LARGE SCALE GENOMIC DNA]</scope>
    <source>
        <strain evidence="3 4">RY43-2</strain>
    </source>
</reference>
<accession>A0ABT0ZD06</accession>
<dbReference type="InterPro" id="IPR050248">
    <property type="entry name" value="Polysacc_deacetylase_ArnD"/>
</dbReference>
<dbReference type="PANTHER" id="PTHR10587">
    <property type="entry name" value="GLYCOSYL TRANSFERASE-RELATED"/>
    <property type="match status" value="1"/>
</dbReference>
<feature type="chain" id="PRO_5046349236" evidence="1">
    <location>
        <begin position="38"/>
        <end position="308"/>
    </location>
</feature>
<dbReference type="PANTHER" id="PTHR10587:SF134">
    <property type="entry name" value="SECRETED PROTEIN"/>
    <property type="match status" value="1"/>
</dbReference>
<dbReference type="EMBL" id="JAMWMR010000007">
    <property type="protein sequence ID" value="MCN9241460.1"/>
    <property type="molecule type" value="Genomic_DNA"/>
</dbReference>
<feature type="signal peptide" evidence="1">
    <location>
        <begin position="1"/>
        <end position="37"/>
    </location>
</feature>
<evidence type="ECO:0000313" key="3">
    <source>
        <dbReference type="EMBL" id="MCN9241460.1"/>
    </source>
</evidence>
<keyword evidence="4" id="KW-1185">Reference proteome</keyword>